<dbReference type="Proteomes" id="UP000233551">
    <property type="component" value="Unassembled WGS sequence"/>
</dbReference>
<sequence>MGPSPYKPNGNLIWYQSEICFRMPTRVCAWTHTTLGPVCPSAAKSAPRVSVLSRPSTEDEPSSRSIVEAEIDHTLHVRAAGVEE</sequence>
<dbReference type="AlphaFoldDB" id="A0A2I0KCJ8"/>
<evidence type="ECO:0000313" key="1">
    <source>
        <dbReference type="EMBL" id="PKI66257.1"/>
    </source>
</evidence>
<proteinExistence type="predicted"/>
<accession>A0A2I0KCJ8</accession>
<gene>
    <name evidence="1" type="ORF">CRG98_013338</name>
</gene>
<reference evidence="1 2" key="1">
    <citation type="submission" date="2017-11" db="EMBL/GenBank/DDBJ databases">
        <title>De-novo sequencing of pomegranate (Punica granatum L.) genome.</title>
        <authorList>
            <person name="Akparov Z."/>
            <person name="Amiraslanov A."/>
            <person name="Hajiyeva S."/>
            <person name="Abbasov M."/>
            <person name="Kaur K."/>
            <person name="Hamwieh A."/>
            <person name="Solovyev V."/>
            <person name="Salamov A."/>
            <person name="Braich B."/>
            <person name="Kosarev P."/>
            <person name="Mahmoud A."/>
            <person name="Hajiyev E."/>
            <person name="Babayeva S."/>
            <person name="Izzatullayeva V."/>
            <person name="Mammadov A."/>
            <person name="Mammadov A."/>
            <person name="Sharifova S."/>
            <person name="Ojaghi J."/>
            <person name="Eynullazada K."/>
            <person name="Bayramov B."/>
            <person name="Abdulazimova A."/>
            <person name="Shahmuradov I."/>
        </authorList>
    </citation>
    <scope>NUCLEOTIDE SEQUENCE [LARGE SCALE GENOMIC DNA]</scope>
    <source>
        <strain evidence="2">cv. AG2017</strain>
        <tissue evidence="1">Leaf</tissue>
    </source>
</reference>
<dbReference type="EMBL" id="PGOL01000682">
    <property type="protein sequence ID" value="PKI66257.1"/>
    <property type="molecule type" value="Genomic_DNA"/>
</dbReference>
<evidence type="ECO:0000313" key="2">
    <source>
        <dbReference type="Proteomes" id="UP000233551"/>
    </source>
</evidence>
<comment type="caution">
    <text evidence="1">The sequence shown here is derived from an EMBL/GenBank/DDBJ whole genome shotgun (WGS) entry which is preliminary data.</text>
</comment>
<keyword evidence="2" id="KW-1185">Reference proteome</keyword>
<organism evidence="1 2">
    <name type="scientific">Punica granatum</name>
    <name type="common">Pomegranate</name>
    <dbReference type="NCBI Taxonomy" id="22663"/>
    <lineage>
        <taxon>Eukaryota</taxon>
        <taxon>Viridiplantae</taxon>
        <taxon>Streptophyta</taxon>
        <taxon>Embryophyta</taxon>
        <taxon>Tracheophyta</taxon>
        <taxon>Spermatophyta</taxon>
        <taxon>Magnoliopsida</taxon>
        <taxon>eudicotyledons</taxon>
        <taxon>Gunneridae</taxon>
        <taxon>Pentapetalae</taxon>
        <taxon>rosids</taxon>
        <taxon>malvids</taxon>
        <taxon>Myrtales</taxon>
        <taxon>Lythraceae</taxon>
        <taxon>Punica</taxon>
    </lineage>
</organism>
<name>A0A2I0KCJ8_PUNGR</name>
<protein>
    <submittedName>
        <fullName evidence="1">Uncharacterized protein</fullName>
    </submittedName>
</protein>